<evidence type="ECO:0000256" key="1">
    <source>
        <dbReference type="ARBA" id="ARBA00005417"/>
    </source>
</evidence>
<evidence type="ECO:0000313" key="6">
    <source>
        <dbReference type="EMBL" id="QNE35411.1"/>
    </source>
</evidence>
<dbReference type="NCBIfam" id="NF007739">
    <property type="entry name" value="PRK10419.1"/>
    <property type="match status" value="2"/>
</dbReference>
<reference evidence="7" key="1">
    <citation type="submission" date="2019-09" db="EMBL/GenBank/DDBJ databases">
        <title>Antimicrobial potential of Antarctic Bacteria.</title>
        <authorList>
            <person name="Benaud N."/>
            <person name="Edwards R.J."/>
            <person name="Ferrari B.C."/>
        </authorList>
    </citation>
    <scope>NUCLEOTIDE SEQUENCE [LARGE SCALE GENOMIC DNA]</scope>
    <source>
        <strain evidence="7">INR9</strain>
    </source>
</reference>
<dbReference type="GO" id="GO:0055085">
    <property type="term" value="P:transmembrane transport"/>
    <property type="evidence" value="ECO:0007669"/>
    <property type="project" value="UniProtKB-ARBA"/>
</dbReference>
<keyword evidence="4 6" id="KW-0067">ATP-binding</keyword>
<dbReference type="RefSeq" id="WP_185278572.1">
    <property type="nucleotide sequence ID" value="NZ_CP043641.1"/>
</dbReference>
<dbReference type="AlphaFoldDB" id="A0A7G6YA96"/>
<proteinExistence type="inferred from homology"/>
<organism evidence="6 7">
    <name type="scientific">Leifsonia shinshuensis</name>
    <dbReference type="NCBI Taxonomy" id="150026"/>
    <lineage>
        <taxon>Bacteria</taxon>
        <taxon>Bacillati</taxon>
        <taxon>Actinomycetota</taxon>
        <taxon>Actinomycetes</taxon>
        <taxon>Micrococcales</taxon>
        <taxon>Microbacteriaceae</taxon>
        <taxon>Leifsonia</taxon>
    </lineage>
</organism>
<evidence type="ECO:0000256" key="4">
    <source>
        <dbReference type="ARBA" id="ARBA00022840"/>
    </source>
</evidence>
<comment type="similarity">
    <text evidence="1">Belongs to the ABC transporter superfamily.</text>
</comment>
<dbReference type="SMART" id="SM00382">
    <property type="entry name" value="AAA"/>
    <property type="match status" value="2"/>
</dbReference>
<evidence type="ECO:0000256" key="2">
    <source>
        <dbReference type="ARBA" id="ARBA00022448"/>
    </source>
</evidence>
<dbReference type="GO" id="GO:0016887">
    <property type="term" value="F:ATP hydrolysis activity"/>
    <property type="evidence" value="ECO:0007669"/>
    <property type="project" value="InterPro"/>
</dbReference>
<dbReference type="PANTHER" id="PTHR43776:SF7">
    <property type="entry name" value="D,D-DIPEPTIDE TRANSPORT ATP-BINDING PROTEIN DDPF-RELATED"/>
    <property type="match status" value="1"/>
</dbReference>
<accession>A0A7G6YA96</accession>
<feature type="domain" description="ABC transporter" evidence="5">
    <location>
        <begin position="279"/>
        <end position="518"/>
    </location>
</feature>
<name>A0A7G6YA96_9MICO</name>
<dbReference type="InterPro" id="IPR003439">
    <property type="entry name" value="ABC_transporter-like_ATP-bd"/>
</dbReference>
<dbReference type="CDD" id="cd03257">
    <property type="entry name" value="ABC_NikE_OppD_transporters"/>
    <property type="match status" value="2"/>
</dbReference>
<dbReference type="PANTHER" id="PTHR43776">
    <property type="entry name" value="TRANSPORT ATP-BINDING PROTEIN"/>
    <property type="match status" value="1"/>
</dbReference>
<dbReference type="EMBL" id="CP043641">
    <property type="protein sequence ID" value="QNE35411.1"/>
    <property type="molecule type" value="Genomic_DNA"/>
</dbReference>
<dbReference type="InterPro" id="IPR013563">
    <property type="entry name" value="Oligopep_ABC_C"/>
</dbReference>
<dbReference type="InterPro" id="IPR003593">
    <property type="entry name" value="AAA+_ATPase"/>
</dbReference>
<dbReference type="InterPro" id="IPR050319">
    <property type="entry name" value="ABC_transp_ATP-bind"/>
</dbReference>
<keyword evidence="3" id="KW-0547">Nucleotide-binding</keyword>
<dbReference type="KEGG" id="lse:F1C12_09905"/>
<evidence type="ECO:0000313" key="7">
    <source>
        <dbReference type="Proteomes" id="UP000515511"/>
    </source>
</evidence>
<dbReference type="GO" id="GO:0005524">
    <property type="term" value="F:ATP binding"/>
    <property type="evidence" value="ECO:0007669"/>
    <property type="project" value="UniProtKB-KW"/>
</dbReference>
<keyword evidence="2" id="KW-0813">Transport</keyword>
<dbReference type="PROSITE" id="PS00211">
    <property type="entry name" value="ABC_TRANSPORTER_1"/>
    <property type="match status" value="2"/>
</dbReference>
<gene>
    <name evidence="6" type="ORF">F1C12_09905</name>
</gene>
<dbReference type="Proteomes" id="UP000515511">
    <property type="component" value="Chromosome"/>
</dbReference>
<dbReference type="GO" id="GO:0015833">
    <property type="term" value="P:peptide transport"/>
    <property type="evidence" value="ECO:0007669"/>
    <property type="project" value="InterPro"/>
</dbReference>
<feature type="domain" description="ABC transporter" evidence="5">
    <location>
        <begin position="5"/>
        <end position="253"/>
    </location>
</feature>
<dbReference type="Pfam" id="PF08352">
    <property type="entry name" value="oligo_HPY"/>
    <property type="match status" value="1"/>
</dbReference>
<dbReference type="InterPro" id="IPR027417">
    <property type="entry name" value="P-loop_NTPase"/>
</dbReference>
<dbReference type="Gene3D" id="3.40.50.300">
    <property type="entry name" value="P-loop containing nucleotide triphosphate hydrolases"/>
    <property type="match status" value="2"/>
</dbReference>
<sequence>MSAVLEIDDLRVELLSGREILHGVSLTADAGEIVALVGESGSGKTTIGTTVLGHLRPGAQVTGGEIRIRGRNIFDLSDRELRALRGSEVAFVSQDPASALSPTRRIGRHFEELGQTHLADLDREQLTERISTVLADVNLPSSKEFLRKYPHQLSGGQLQRVIIALAFLVRPSVVVLDEITTGLDVSTQSKVLETVRTLCHSNQVVALYVTHDLSVVRELADRVIVLEEGDVVEDRDSVELFGQPAHDYTKRLLGAIPDIAGRRLLTSTREATDGAPAVLEIRGVDAWYGTKQVLFEVDLRVTSGSCVALVGESGSGKSTLSRSIVGLNSNWSGDIEFGGEKLATKVRARIASERREIQYIFQSADRALNPRLSVMDSVLVPIQQFFGLRGAAAREKALEAFEKVALSASLVDRRPRELSGGERQRAAIARAIACEPRMLICDEVTSALDVSVQAVILSLLDRLRDEEKLSMLFVTHNLAVVREIANDVVVLKDGRVVETGSVDAVLDSPRADYTRRLLADTPSLFRTLPTRR</sequence>
<dbReference type="Pfam" id="PF00005">
    <property type="entry name" value="ABC_tran"/>
    <property type="match status" value="2"/>
</dbReference>
<dbReference type="SUPFAM" id="SSF52540">
    <property type="entry name" value="P-loop containing nucleoside triphosphate hydrolases"/>
    <property type="match status" value="2"/>
</dbReference>
<protein>
    <submittedName>
        <fullName evidence="6">ABC transporter ATP-binding protein</fullName>
    </submittedName>
</protein>
<evidence type="ECO:0000259" key="5">
    <source>
        <dbReference type="PROSITE" id="PS50893"/>
    </source>
</evidence>
<dbReference type="InterPro" id="IPR017871">
    <property type="entry name" value="ABC_transporter-like_CS"/>
</dbReference>
<evidence type="ECO:0000256" key="3">
    <source>
        <dbReference type="ARBA" id="ARBA00022741"/>
    </source>
</evidence>
<dbReference type="PROSITE" id="PS50893">
    <property type="entry name" value="ABC_TRANSPORTER_2"/>
    <property type="match status" value="2"/>
</dbReference>